<feature type="transmembrane region" description="Helical" evidence="11">
    <location>
        <begin position="33"/>
        <end position="52"/>
    </location>
</feature>
<dbReference type="SMR" id="Q1AUE6"/>
<dbReference type="PROSITE" id="PS00327">
    <property type="entry name" value="BACTERIAL_OPSIN_RET"/>
    <property type="match status" value="1"/>
</dbReference>
<accession>Q1AUE6</accession>
<comment type="subcellular location">
    <subcellularLocation>
        <location evidence="1">Membrane</location>
        <topology evidence="1">Multi-pass membrane protein</topology>
    </subcellularLocation>
</comment>
<keyword evidence="14" id="KW-0002">3D-structure</keyword>
<feature type="transmembrane region" description="Helical" evidence="11">
    <location>
        <begin position="167"/>
        <end position="186"/>
    </location>
</feature>
<reference evidence="12 13" key="1">
    <citation type="submission" date="2006-06" db="EMBL/GenBank/DDBJ databases">
        <title>Complete sequence of Rubrobacter xylanophilus DSM 9941.</title>
        <authorList>
            <consortium name="US DOE Joint Genome Institute"/>
            <person name="Copeland A."/>
            <person name="Lucas S."/>
            <person name="Lapidus A."/>
            <person name="Barry K."/>
            <person name="Detter J.C."/>
            <person name="Glavina del Rio T."/>
            <person name="Hammon N."/>
            <person name="Israni S."/>
            <person name="Dalin E."/>
            <person name="Tice H."/>
            <person name="Pitluck S."/>
            <person name="Munk A.C."/>
            <person name="Brettin T."/>
            <person name="Bruce D."/>
            <person name="Han C."/>
            <person name="Tapia R."/>
            <person name="Gilna P."/>
            <person name="Schmutz J."/>
            <person name="Larimer F."/>
            <person name="Land M."/>
            <person name="Hauser L."/>
            <person name="Kyrpides N."/>
            <person name="Lykidis A."/>
            <person name="da Costa M.S."/>
            <person name="Rainey F.A."/>
            <person name="Empadinhas N."/>
            <person name="Jolivet E."/>
            <person name="Battista J.R."/>
            <person name="Richardson P."/>
        </authorList>
    </citation>
    <scope>NUCLEOTIDE SEQUENCE [LARGE SCALE GENOMIC DNA]</scope>
    <source>
        <strain evidence="13">DSM 9941 / NBRC 16129 / PRD-1</strain>
    </source>
</reference>
<evidence type="ECO:0000313" key="12">
    <source>
        <dbReference type="EMBL" id="ABG04982.1"/>
    </source>
</evidence>
<dbReference type="SUPFAM" id="SSF81321">
    <property type="entry name" value="Family A G protein-coupled receptor-like"/>
    <property type="match status" value="1"/>
</dbReference>
<evidence type="ECO:0000256" key="1">
    <source>
        <dbReference type="ARBA" id="ARBA00004141"/>
    </source>
</evidence>
<evidence type="ECO:0000256" key="8">
    <source>
        <dbReference type="ARBA" id="ARBA00022991"/>
    </source>
</evidence>
<feature type="transmembrane region" description="Helical" evidence="11">
    <location>
        <begin position="98"/>
        <end position="118"/>
    </location>
</feature>
<comment type="similarity">
    <text evidence="2">Belongs to the archaeal/bacterial/fungal opsin family.</text>
</comment>
<evidence type="ECO:0000313" key="13">
    <source>
        <dbReference type="Proteomes" id="UP000006637"/>
    </source>
</evidence>
<dbReference type="InterPro" id="IPR001425">
    <property type="entry name" value="Arc/bac/fun_rhodopsins"/>
</dbReference>
<reference evidence="14" key="2">
    <citation type="journal article" date="2020" name="J. Phys. Chem. B">
        <title>How Does a Microbial Rhodopsin RxR Realize Its Exceptionally High Thermostability with the Proton-Pumping Function Being Retained?</title>
        <authorList>
            <person name="Hayashi T."/>
            <person name="Yasuda S."/>
            <person name="Suzuki K."/>
            <person name="Akiyama T."/>
            <person name="Kanehara K."/>
            <person name="Kojima K."/>
            <person name="Tanabe M."/>
            <person name="Kato R."/>
            <person name="Senda T."/>
            <person name="Sudo Y."/>
            <person name="Murata T."/>
            <person name="Kinoshita M."/>
        </authorList>
    </citation>
    <scope>X-RAY CRYSTALLOGRAPHY (1.84 ANGSTROMS)</scope>
</reference>
<evidence type="ECO:0000256" key="6">
    <source>
        <dbReference type="ARBA" id="ARBA00022925"/>
    </source>
</evidence>
<dbReference type="AlphaFoldDB" id="Q1AUE6"/>
<evidence type="ECO:0000256" key="3">
    <source>
        <dbReference type="ARBA" id="ARBA00022543"/>
    </source>
</evidence>
<dbReference type="InterPro" id="IPR018229">
    <property type="entry name" value="Rhodopsin_retinal_BS"/>
</dbReference>
<dbReference type="GO" id="GO:0016020">
    <property type="term" value="C:membrane"/>
    <property type="evidence" value="ECO:0007669"/>
    <property type="project" value="UniProtKB-SubCell"/>
</dbReference>
<dbReference type="PhylomeDB" id="Q1AUE6"/>
<dbReference type="HOGENOM" id="CLU_054785_5_1_11"/>
<evidence type="ECO:0000256" key="2">
    <source>
        <dbReference type="ARBA" id="ARBA00008130"/>
    </source>
</evidence>
<dbReference type="PDB" id="6KFQ">
    <property type="method" value="X-ray"/>
    <property type="resolution" value="1.84 A"/>
    <property type="chains" value="A=1-239"/>
</dbReference>
<dbReference type="TCDB" id="3.E.1.1.9">
    <property type="family name" value="the ion-translocating microbial rhodopsin (mr) family"/>
</dbReference>
<dbReference type="PDBsum" id="6KFQ"/>
<gene>
    <name evidence="12" type="ordered locus">Rxyl_2037</name>
</gene>
<feature type="transmembrane region" description="Helical" evidence="11">
    <location>
        <begin position="72"/>
        <end position="91"/>
    </location>
</feature>
<dbReference type="Pfam" id="PF01036">
    <property type="entry name" value="Bac_rhodopsin"/>
    <property type="match status" value="1"/>
</dbReference>
<keyword evidence="4" id="KW-0716">Sensory transduction</keyword>
<feature type="transmembrane region" description="Helical" evidence="11">
    <location>
        <begin position="124"/>
        <end position="146"/>
    </location>
</feature>
<feature type="transmembrane region" description="Helical" evidence="11">
    <location>
        <begin position="6"/>
        <end position="26"/>
    </location>
</feature>
<dbReference type="eggNOG" id="COG5524">
    <property type="taxonomic scope" value="Bacteria"/>
</dbReference>
<keyword evidence="5 11" id="KW-0812">Transmembrane</keyword>
<keyword evidence="9 11" id="KW-0472">Membrane</keyword>
<evidence type="ECO:0000256" key="4">
    <source>
        <dbReference type="ARBA" id="ARBA00022606"/>
    </source>
</evidence>
<dbReference type="PROSITE" id="PS00950">
    <property type="entry name" value="BACTERIAL_OPSIN_1"/>
    <property type="match status" value="1"/>
</dbReference>
<keyword evidence="13" id="KW-1185">Reference proteome</keyword>
<dbReference type="PRINTS" id="PR00251">
    <property type="entry name" value="BACTRLOPSIN"/>
</dbReference>
<keyword evidence="6" id="KW-0681">Retinal protein</keyword>
<evidence type="ECO:0000256" key="5">
    <source>
        <dbReference type="ARBA" id="ARBA00022692"/>
    </source>
</evidence>
<organism evidence="12 13">
    <name type="scientific">Rubrobacter xylanophilus (strain DSM 9941 / JCM 11954 / NBRC 16129 / PRD-1)</name>
    <dbReference type="NCBI Taxonomy" id="266117"/>
    <lineage>
        <taxon>Bacteria</taxon>
        <taxon>Bacillati</taxon>
        <taxon>Actinomycetota</taxon>
        <taxon>Rubrobacteria</taxon>
        <taxon>Rubrobacterales</taxon>
        <taxon>Rubrobacteraceae</taxon>
        <taxon>Rubrobacter</taxon>
    </lineage>
</organism>
<dbReference type="RefSeq" id="WP_011564997.1">
    <property type="nucleotide sequence ID" value="NC_008148.1"/>
</dbReference>
<dbReference type="GO" id="GO:0007602">
    <property type="term" value="P:phototransduction"/>
    <property type="evidence" value="ECO:0007669"/>
    <property type="project" value="UniProtKB-KW"/>
</dbReference>
<dbReference type="SMART" id="SM01021">
    <property type="entry name" value="Bac_rhodopsin"/>
    <property type="match status" value="1"/>
</dbReference>
<dbReference type="KEGG" id="rxy:Rxyl_2037"/>
<keyword evidence="8" id="KW-0157">Chromophore</keyword>
<feature type="transmembrane region" description="Helical" evidence="11">
    <location>
        <begin position="198"/>
        <end position="217"/>
    </location>
</feature>
<protein>
    <submittedName>
        <fullName evidence="12">Rhodopsin</fullName>
    </submittedName>
</protein>
<evidence type="ECO:0000256" key="9">
    <source>
        <dbReference type="ARBA" id="ARBA00023136"/>
    </source>
</evidence>
<proteinExistence type="evidence at protein level"/>
<evidence type="ECO:0000256" key="7">
    <source>
        <dbReference type="ARBA" id="ARBA00022989"/>
    </source>
</evidence>
<evidence type="ECO:0007829" key="14">
    <source>
        <dbReference type="PDB" id="6KFQ"/>
    </source>
</evidence>
<dbReference type="PANTHER" id="PTHR28286">
    <property type="match status" value="1"/>
</dbReference>
<keyword evidence="3" id="KW-0600">Photoreceptor protein</keyword>
<dbReference type="Gene3D" id="1.20.1070.10">
    <property type="entry name" value="Rhodopsin 7-helix transmembrane proteins"/>
    <property type="match status" value="1"/>
</dbReference>
<keyword evidence="7 11" id="KW-1133">Transmembrane helix</keyword>
<dbReference type="GO" id="GO:0005216">
    <property type="term" value="F:monoatomic ion channel activity"/>
    <property type="evidence" value="ECO:0007669"/>
    <property type="project" value="InterPro"/>
</dbReference>
<dbReference type="EMBL" id="CP000386">
    <property type="protein sequence ID" value="ABG04982.1"/>
    <property type="molecule type" value="Genomic_DNA"/>
</dbReference>
<dbReference type="PANTHER" id="PTHR28286:SF2">
    <property type="entry name" value="BACTERIORHODOPSIN _OPSIN, NOPA (EUROFUNG)"/>
    <property type="match status" value="1"/>
</dbReference>
<keyword evidence="10" id="KW-0675">Receptor</keyword>
<dbReference type="STRING" id="266117.Rxyl_2037"/>
<dbReference type="GO" id="GO:0009881">
    <property type="term" value="F:photoreceptor activity"/>
    <property type="evidence" value="ECO:0007669"/>
    <property type="project" value="UniProtKB-KW"/>
</dbReference>
<name>Q1AUE6_RUBXD</name>
<evidence type="ECO:0000256" key="11">
    <source>
        <dbReference type="SAM" id="Phobius"/>
    </source>
</evidence>
<dbReference type="Proteomes" id="UP000006637">
    <property type="component" value="Chromosome"/>
</dbReference>
<evidence type="ECO:0000256" key="10">
    <source>
        <dbReference type="ARBA" id="ARBA00023170"/>
    </source>
</evidence>
<dbReference type="OrthoDB" id="70408at2"/>
<sequence length="239" mass="25834">MEALWLWIGFVGMLLGTLYFAFLLTNAPEGTRYFFVITATITGIAAIAYLVMATGSGSTVLPDGREFYWARYIDWVITTPLLLLDLCLLALADPRRNVTFIASLIALDVVMILTGLWAGATVNVAGRAILFIISTAAFIGVLYLLVSRLFAEASRRTPAVAQIFRTLAVLTIVLWICYPIVWLIGTEGFGAVSLSVEVFLFMVLDLLAKVGFGLLLLSSRQALSDIGSGAVAGTARRVA</sequence>